<dbReference type="Proteomes" id="UP001143543">
    <property type="component" value="Unassembled WGS sequence"/>
</dbReference>
<keyword evidence="2" id="KW-1185">Reference proteome</keyword>
<organism evidence="1 2">
    <name type="scientific">Neptunitalea lumnitzerae</name>
    <dbReference type="NCBI Taxonomy" id="2965509"/>
    <lineage>
        <taxon>Bacteria</taxon>
        <taxon>Pseudomonadati</taxon>
        <taxon>Bacteroidota</taxon>
        <taxon>Flavobacteriia</taxon>
        <taxon>Flavobacteriales</taxon>
        <taxon>Flavobacteriaceae</taxon>
        <taxon>Neptunitalea</taxon>
    </lineage>
</organism>
<evidence type="ECO:0008006" key="3">
    <source>
        <dbReference type="Google" id="ProtNLM"/>
    </source>
</evidence>
<accession>A0ABQ5MKQ5</accession>
<sequence>MITLQERILKVSGARESRHNNAQYILAHEALFEELLLLCFSSDTQIAKRASWVFEFVCMERNYLITPHYTYIIKNLPKLTNDSIKRPICRALYENLKLEDKNNSLRKVLSTKDEQRLIETCFDWLIGNEKVALKCHSMRMLYILGQHYNWVHKELHPILEQNIHLHTAGYKAAAKEILKKLAK</sequence>
<dbReference type="SUPFAM" id="SSF48371">
    <property type="entry name" value="ARM repeat"/>
    <property type="match status" value="1"/>
</dbReference>
<proteinExistence type="predicted"/>
<protein>
    <recommendedName>
        <fullName evidence="3">Adenylosuccinate lyase</fullName>
    </recommendedName>
</protein>
<dbReference type="RefSeq" id="WP_281765612.1">
    <property type="nucleotide sequence ID" value="NZ_BRVO01000002.1"/>
</dbReference>
<gene>
    <name evidence="1" type="ORF">Y10_23630</name>
</gene>
<comment type="caution">
    <text evidence="1">The sequence shown here is derived from an EMBL/GenBank/DDBJ whole genome shotgun (WGS) entry which is preliminary data.</text>
</comment>
<name>A0ABQ5MKQ5_9FLAO</name>
<dbReference type="InterPro" id="IPR016024">
    <property type="entry name" value="ARM-type_fold"/>
</dbReference>
<reference evidence="1" key="1">
    <citation type="submission" date="2022-07" db="EMBL/GenBank/DDBJ databases">
        <title>Taxonomy of Novel Oxalotrophic and Methylotrophic Bacteria.</title>
        <authorList>
            <person name="Sahin N."/>
            <person name="Tani A."/>
        </authorList>
    </citation>
    <scope>NUCLEOTIDE SEQUENCE</scope>
    <source>
        <strain evidence="1">Y10</strain>
    </source>
</reference>
<evidence type="ECO:0000313" key="2">
    <source>
        <dbReference type="Proteomes" id="UP001143543"/>
    </source>
</evidence>
<dbReference type="EMBL" id="BRVO01000002">
    <property type="protein sequence ID" value="GLB49995.1"/>
    <property type="molecule type" value="Genomic_DNA"/>
</dbReference>
<evidence type="ECO:0000313" key="1">
    <source>
        <dbReference type="EMBL" id="GLB49995.1"/>
    </source>
</evidence>